<dbReference type="InterPro" id="IPR009351">
    <property type="entry name" value="AlkZ-like"/>
</dbReference>
<organism evidence="1 2">
    <name type="scientific">Isoptericola cucumis</name>
    <dbReference type="NCBI Taxonomy" id="1776856"/>
    <lineage>
        <taxon>Bacteria</taxon>
        <taxon>Bacillati</taxon>
        <taxon>Actinomycetota</taxon>
        <taxon>Actinomycetes</taxon>
        <taxon>Micrococcales</taxon>
        <taxon>Promicromonosporaceae</taxon>
        <taxon>Isoptericola</taxon>
    </lineage>
</organism>
<dbReference type="Pfam" id="PF06224">
    <property type="entry name" value="AlkZ-like"/>
    <property type="match status" value="1"/>
</dbReference>
<protein>
    <recommendedName>
        <fullName evidence="3">Winged helix DNA-binding domain-containing protein</fullName>
    </recommendedName>
</protein>
<reference evidence="2" key="1">
    <citation type="journal article" date="2019" name="Int. J. Syst. Evol. Microbiol.">
        <title>The Global Catalogue of Microorganisms (GCM) 10K type strain sequencing project: providing services to taxonomists for standard genome sequencing and annotation.</title>
        <authorList>
            <consortium name="The Broad Institute Genomics Platform"/>
            <consortium name="The Broad Institute Genome Sequencing Center for Infectious Disease"/>
            <person name="Wu L."/>
            <person name="Ma J."/>
        </authorList>
    </citation>
    <scope>NUCLEOTIDE SEQUENCE [LARGE SCALE GENOMIC DNA]</scope>
    <source>
        <strain evidence="2">CCM 8653</strain>
    </source>
</reference>
<dbReference type="EMBL" id="BMDG01000005">
    <property type="protein sequence ID" value="GGI07785.1"/>
    <property type="molecule type" value="Genomic_DNA"/>
</dbReference>
<evidence type="ECO:0000313" key="2">
    <source>
        <dbReference type="Proteomes" id="UP000632535"/>
    </source>
</evidence>
<name>A0ABQ2B750_9MICO</name>
<sequence>MAAEVSRRDVVAFRLGAHHLLERASGDEPGSTGLLDTAGRCGIQDSPPGSALLALHARVAGVTRERVDTAVAEDKALLRTWSLRGAPYVVPTRDAPVFTTGVLPPTEEAMRQVVLGAGPSLDRLGMSLTETVGLCRAEVADVLHGRRLDVGELGAGLAARVAARLPPARRAVWDEEGPYAAGQPLGEGVVHFCLRILALQGVVCFAPRSGNRSPFVLVSEWLGRALPGARPEDARAELLRRYLRCYGPSTRADFAAWVGVRAGDVGPWWDLVADELEPVGVDGRAAWARAVDLDALRSAPMPRGVRLLPPGDPYTQARDRGTIVEASRHRDVWRTVGSPGTVLVDGEIAGTWRPRKSGRRLTVSVATFGGLRERDAAALRAEADQVATLRGASSAVVEIDDA</sequence>
<comment type="caution">
    <text evidence="1">The sequence shown here is derived from an EMBL/GenBank/DDBJ whole genome shotgun (WGS) entry which is preliminary data.</text>
</comment>
<accession>A0ABQ2B750</accession>
<dbReference type="PANTHER" id="PTHR38479:SF2">
    <property type="entry name" value="WINGED HELIX DNA-BINDING DOMAIN-CONTAINING PROTEIN"/>
    <property type="match status" value="1"/>
</dbReference>
<dbReference type="RefSeq" id="WP_188523338.1">
    <property type="nucleotide sequence ID" value="NZ_BMDG01000005.1"/>
</dbReference>
<evidence type="ECO:0000313" key="1">
    <source>
        <dbReference type="EMBL" id="GGI07785.1"/>
    </source>
</evidence>
<keyword evidence="2" id="KW-1185">Reference proteome</keyword>
<gene>
    <name evidence="1" type="ORF">GCM10007368_17900</name>
</gene>
<dbReference type="PANTHER" id="PTHR38479">
    <property type="entry name" value="LMO0824 PROTEIN"/>
    <property type="match status" value="1"/>
</dbReference>
<evidence type="ECO:0008006" key="3">
    <source>
        <dbReference type="Google" id="ProtNLM"/>
    </source>
</evidence>
<dbReference type="Proteomes" id="UP000632535">
    <property type="component" value="Unassembled WGS sequence"/>
</dbReference>
<proteinExistence type="predicted"/>